<comment type="subunit">
    <text evidence="7">Component of the SMC5-SMC6 complex.</text>
</comment>
<dbReference type="InterPro" id="IPR014854">
    <property type="entry name" value="Nse4_C"/>
</dbReference>
<evidence type="ECO:0000259" key="9">
    <source>
        <dbReference type="Pfam" id="PF08743"/>
    </source>
</evidence>
<dbReference type="AlphaFoldDB" id="A0A871REK8"/>
<feature type="domain" description="Non-structural maintenance of chromosome element 4 C-terminal" evidence="9">
    <location>
        <begin position="320"/>
        <end position="411"/>
    </location>
</feature>
<dbReference type="InterPro" id="IPR027786">
    <property type="entry name" value="Nse4/EID"/>
</dbReference>
<feature type="compositionally biased region" description="Basic and acidic residues" evidence="8">
    <location>
        <begin position="1"/>
        <end position="23"/>
    </location>
</feature>
<accession>A0A871REK8</accession>
<evidence type="ECO:0000256" key="4">
    <source>
        <dbReference type="ARBA" id="ARBA00023172"/>
    </source>
</evidence>
<evidence type="ECO:0000256" key="2">
    <source>
        <dbReference type="ARBA" id="ARBA00008997"/>
    </source>
</evidence>
<keyword evidence="5 7" id="KW-0234">DNA repair</keyword>
<dbReference type="OrthoDB" id="361242at2759"/>
<sequence length="414" mass="47350">MSSPNKRDISKVKAEVKSEELVSKRRHLNPVEIVADDDLIDKALSQRLNNNNNNNDQYGQKSRVSSQISMQDESGESVSSSSDSDSDSDSSSSTDTESDASKGDTESTDDPIRREFSEKERFLLQSKYRDLDEELLKQRTKIALEGGVQIVTKSLAKADDLFAQTKSGVQTNIVAKDSSTLREIGYQARVATKSLRLGRSEKLLDFKEFSSKFKDKFESDDGIVSERSDLIRVNWLELGCMFNRFSNRAATCEFLLGPLELSKKQRQVRKRVADDSRSKITKTANEKEAQEIANREKMDLTTKNSENLFKQLRTRNFEKVPFFNFFIDPVSFGRSVENLFYTSFLINHDKVILSRDENSGLLYIQQASNNTLQNHPRFITKDDSKSHIIFDLDYNTWKRIVEIYEIKEAFLKAA</sequence>
<comment type="subcellular location">
    <subcellularLocation>
        <location evidence="1 7">Nucleus</location>
    </subcellularLocation>
</comment>
<reference evidence="10" key="1">
    <citation type="submission" date="2020-10" db="EMBL/GenBank/DDBJ databases">
        <authorList>
            <person name="Palmer J.M."/>
        </authorList>
    </citation>
    <scope>NUCLEOTIDE SEQUENCE</scope>
    <source>
        <strain evidence="10">UCD 2041</strain>
    </source>
</reference>
<feature type="compositionally biased region" description="Basic and acidic residues" evidence="8">
    <location>
        <begin position="99"/>
        <end position="116"/>
    </location>
</feature>
<dbReference type="Proteomes" id="UP000663131">
    <property type="component" value="Chromosome 9"/>
</dbReference>
<reference evidence="10" key="2">
    <citation type="journal article" name="BMC Genomics">
        <title>New genome assemblies reveal patterns of domestication and adaptation across Brettanomyces (Dekkera) species.</title>
        <authorList>
            <person name="Roach M.J."/>
            <person name="Borneman A.R."/>
        </authorList>
    </citation>
    <scope>NUCLEOTIDE SEQUENCE</scope>
    <source>
        <strain evidence="10">UCD 2041</strain>
    </source>
</reference>
<dbReference type="PANTHER" id="PTHR16140:SF0">
    <property type="entry name" value="NON-STRUCTURAL MAINTENANCE OF CHROMOSOMES ELEMENT 4"/>
    <property type="match status" value="1"/>
</dbReference>
<organism evidence="10 11">
    <name type="scientific">Dekkera bruxellensis</name>
    <name type="common">Brettanomyces custersii</name>
    <dbReference type="NCBI Taxonomy" id="5007"/>
    <lineage>
        <taxon>Eukaryota</taxon>
        <taxon>Fungi</taxon>
        <taxon>Dikarya</taxon>
        <taxon>Ascomycota</taxon>
        <taxon>Saccharomycotina</taxon>
        <taxon>Pichiomycetes</taxon>
        <taxon>Pichiales</taxon>
        <taxon>Pichiaceae</taxon>
        <taxon>Brettanomyces</taxon>
    </lineage>
</organism>
<evidence type="ECO:0000313" key="10">
    <source>
        <dbReference type="EMBL" id="QOU22994.1"/>
    </source>
</evidence>
<dbReference type="GO" id="GO:0006310">
    <property type="term" value="P:DNA recombination"/>
    <property type="evidence" value="ECO:0007669"/>
    <property type="project" value="UniProtKB-UniRule"/>
</dbReference>
<name>A0A871REK8_DEKBR</name>
<dbReference type="GO" id="GO:0006281">
    <property type="term" value="P:DNA repair"/>
    <property type="evidence" value="ECO:0007669"/>
    <property type="project" value="UniProtKB-UniRule"/>
</dbReference>
<evidence type="ECO:0000256" key="7">
    <source>
        <dbReference type="RuleBase" id="RU365071"/>
    </source>
</evidence>
<feature type="region of interest" description="Disordered" evidence="8">
    <location>
        <begin position="1"/>
        <end position="116"/>
    </location>
</feature>
<dbReference type="GO" id="GO:0005634">
    <property type="term" value="C:nucleus"/>
    <property type="evidence" value="ECO:0007669"/>
    <property type="project" value="UniProtKB-SubCell"/>
</dbReference>
<evidence type="ECO:0000256" key="5">
    <source>
        <dbReference type="ARBA" id="ARBA00023204"/>
    </source>
</evidence>
<evidence type="ECO:0000256" key="1">
    <source>
        <dbReference type="ARBA" id="ARBA00004123"/>
    </source>
</evidence>
<dbReference type="KEGG" id="bbrx:BRETT_003184"/>
<keyword evidence="4 7" id="KW-0233">DNA recombination</keyword>
<dbReference type="RefSeq" id="XP_041139487.1">
    <property type="nucleotide sequence ID" value="XM_041281696.1"/>
</dbReference>
<dbReference type="PANTHER" id="PTHR16140">
    <property type="entry name" value="NON-STRUCTURAL MAINTENANCE OF CHROMOSOMES ELEMENT 4"/>
    <property type="match status" value="1"/>
</dbReference>
<keyword evidence="3 7" id="KW-0227">DNA damage</keyword>
<comment type="function">
    <text evidence="7">Component of the SMC5-SMC6 complex, that promotes sister chromatid alignment after DNA damage and facilitates double-stranded DNA breaks (DSBs) repair via homologous recombination between sister chromatids.</text>
</comment>
<evidence type="ECO:0000256" key="3">
    <source>
        <dbReference type="ARBA" id="ARBA00022763"/>
    </source>
</evidence>
<dbReference type="EMBL" id="CP063137">
    <property type="protein sequence ID" value="QOU22994.1"/>
    <property type="molecule type" value="Genomic_DNA"/>
</dbReference>
<comment type="similarity">
    <text evidence="2 7">Belongs to the NSE4 family.</text>
</comment>
<protein>
    <recommendedName>
        <fullName evidence="7">Non-structural maintenance of chromosomes element 4</fullName>
    </recommendedName>
</protein>
<feature type="compositionally biased region" description="Polar residues" evidence="8">
    <location>
        <begin position="56"/>
        <end position="71"/>
    </location>
</feature>
<evidence type="ECO:0000256" key="8">
    <source>
        <dbReference type="SAM" id="MobiDB-lite"/>
    </source>
</evidence>
<dbReference type="Pfam" id="PF08743">
    <property type="entry name" value="Nse4_C"/>
    <property type="match status" value="1"/>
</dbReference>
<dbReference type="GO" id="GO:0030915">
    <property type="term" value="C:Smc5-Smc6 complex"/>
    <property type="evidence" value="ECO:0007669"/>
    <property type="project" value="UniProtKB-UniRule"/>
</dbReference>
<proteinExistence type="inferred from homology"/>
<keyword evidence="6 7" id="KW-0539">Nucleus</keyword>
<evidence type="ECO:0000313" key="11">
    <source>
        <dbReference type="Proteomes" id="UP000663131"/>
    </source>
</evidence>
<feature type="compositionally biased region" description="Low complexity" evidence="8">
    <location>
        <begin position="76"/>
        <end position="95"/>
    </location>
</feature>
<dbReference type="GeneID" id="64575108"/>
<gene>
    <name evidence="10" type="ORF">BRETT_003184</name>
</gene>
<evidence type="ECO:0000256" key="6">
    <source>
        <dbReference type="ARBA" id="ARBA00023242"/>
    </source>
</evidence>